<gene>
    <name evidence="1" type="ORF">NCTC1934_06956</name>
</gene>
<proteinExistence type="predicted"/>
<keyword evidence="2" id="KW-1185">Reference proteome</keyword>
<dbReference type="RefSeq" id="WP_039819079.1">
    <property type="nucleotide sequence ID" value="NZ_UGRY01000008.1"/>
</dbReference>
<name>A0A379JLW8_9NOCA</name>
<protein>
    <submittedName>
        <fullName evidence="1">Uncharacterized protein</fullName>
    </submittedName>
</protein>
<dbReference type="EMBL" id="UGRY01000008">
    <property type="protein sequence ID" value="SUD49602.1"/>
    <property type="molecule type" value="Genomic_DNA"/>
</dbReference>
<sequence length="74" mass="7691">MIDLTATDRRLGDALAQRDDALLAEVADEFAAAGVPVLARLLRERGTKGASELLTVAPLTGTLNPASDQQAQCG</sequence>
<reference evidence="1 2" key="1">
    <citation type="submission" date="2018-06" db="EMBL/GenBank/DDBJ databases">
        <authorList>
            <consortium name="Pathogen Informatics"/>
            <person name="Doyle S."/>
        </authorList>
    </citation>
    <scope>NUCLEOTIDE SEQUENCE [LARGE SCALE GENOMIC DNA]</scope>
    <source>
        <strain evidence="1 2">NCTC1934</strain>
    </source>
</reference>
<dbReference type="AlphaFoldDB" id="A0A379JLW8"/>
<dbReference type="Proteomes" id="UP000255467">
    <property type="component" value="Unassembled WGS sequence"/>
</dbReference>
<accession>A0A379JLW8</accession>
<evidence type="ECO:0000313" key="1">
    <source>
        <dbReference type="EMBL" id="SUD49602.1"/>
    </source>
</evidence>
<evidence type="ECO:0000313" key="2">
    <source>
        <dbReference type="Proteomes" id="UP000255467"/>
    </source>
</evidence>
<organism evidence="1 2">
    <name type="scientific">Nocardia otitidiscaviarum</name>
    <dbReference type="NCBI Taxonomy" id="1823"/>
    <lineage>
        <taxon>Bacteria</taxon>
        <taxon>Bacillati</taxon>
        <taxon>Actinomycetota</taxon>
        <taxon>Actinomycetes</taxon>
        <taxon>Mycobacteriales</taxon>
        <taxon>Nocardiaceae</taxon>
        <taxon>Nocardia</taxon>
    </lineage>
</organism>